<feature type="region of interest" description="Disordered" evidence="1">
    <location>
        <begin position="200"/>
        <end position="231"/>
    </location>
</feature>
<keyword evidence="3" id="KW-1185">Reference proteome</keyword>
<evidence type="ECO:0000256" key="1">
    <source>
        <dbReference type="SAM" id="MobiDB-lite"/>
    </source>
</evidence>
<proteinExistence type="predicted"/>
<evidence type="ECO:0000313" key="3">
    <source>
        <dbReference type="Proteomes" id="UP000617340"/>
    </source>
</evidence>
<gene>
    <name evidence="2" type="ORF">HZH68_003339</name>
</gene>
<dbReference type="Proteomes" id="UP000617340">
    <property type="component" value="Unassembled WGS sequence"/>
</dbReference>
<sequence>MSEIQQVLIRKHNGKNALRFNGKRMAKVAFRARGVAPFAARVPYLGHCEPYIDPMMPIAPSSRSANESPLSMTLPLIMWKPSANEWVVSGQRLELVNNYQPRVPARQIYSSAFFNYYQHSLLKNEFKAITGYNDSGVSLSNTRDNSDSSCNSSSDNSSNSSDSNVVVVVVVVAARKAARFLIVPLYGLARTLVRRKKLSSINSSSSSNSNSSSSSSSSNSSRMDNSKRGKK</sequence>
<feature type="region of interest" description="Disordered" evidence="1">
    <location>
        <begin position="140"/>
        <end position="161"/>
    </location>
</feature>
<reference evidence="2" key="1">
    <citation type="journal article" date="2020" name="G3 (Bethesda)">
        <title>High-Quality Assemblies for Three Invasive Social Wasps from the &lt;i&gt;Vespula&lt;/i&gt; Genus.</title>
        <authorList>
            <person name="Harrop T.W.R."/>
            <person name="Guhlin J."/>
            <person name="McLaughlin G.M."/>
            <person name="Permina E."/>
            <person name="Stockwell P."/>
            <person name="Gilligan J."/>
            <person name="Le Lec M.F."/>
            <person name="Gruber M.A.M."/>
            <person name="Quinn O."/>
            <person name="Lovegrove M."/>
            <person name="Duncan E.J."/>
            <person name="Remnant E.J."/>
            <person name="Van Eeckhoven J."/>
            <person name="Graham B."/>
            <person name="Knapp R.A."/>
            <person name="Langford K.W."/>
            <person name="Kronenberg Z."/>
            <person name="Press M.O."/>
            <person name="Eacker S.M."/>
            <person name="Wilson-Rankin E.E."/>
            <person name="Purcell J."/>
            <person name="Lester P.J."/>
            <person name="Dearden P.K."/>
        </authorList>
    </citation>
    <scope>NUCLEOTIDE SEQUENCE</scope>
    <source>
        <strain evidence="2">Linc-1</strain>
    </source>
</reference>
<organism evidence="2 3">
    <name type="scientific">Vespula germanica</name>
    <name type="common">German yellow jacket</name>
    <name type="synonym">Paravespula germanica</name>
    <dbReference type="NCBI Taxonomy" id="30212"/>
    <lineage>
        <taxon>Eukaryota</taxon>
        <taxon>Metazoa</taxon>
        <taxon>Ecdysozoa</taxon>
        <taxon>Arthropoda</taxon>
        <taxon>Hexapoda</taxon>
        <taxon>Insecta</taxon>
        <taxon>Pterygota</taxon>
        <taxon>Neoptera</taxon>
        <taxon>Endopterygota</taxon>
        <taxon>Hymenoptera</taxon>
        <taxon>Apocrita</taxon>
        <taxon>Aculeata</taxon>
        <taxon>Vespoidea</taxon>
        <taxon>Vespidae</taxon>
        <taxon>Vespinae</taxon>
        <taxon>Vespula</taxon>
    </lineage>
</organism>
<dbReference type="AlphaFoldDB" id="A0A834NNX7"/>
<accession>A0A834NNX7</accession>
<comment type="caution">
    <text evidence="2">The sequence shown here is derived from an EMBL/GenBank/DDBJ whole genome shotgun (WGS) entry which is preliminary data.</text>
</comment>
<feature type="compositionally biased region" description="Low complexity" evidence="1">
    <location>
        <begin position="200"/>
        <end position="221"/>
    </location>
</feature>
<dbReference type="EMBL" id="JACSDZ010000002">
    <property type="protein sequence ID" value="KAF7414850.1"/>
    <property type="molecule type" value="Genomic_DNA"/>
</dbReference>
<protein>
    <submittedName>
        <fullName evidence="2">Uncharacterized protein</fullName>
    </submittedName>
</protein>
<name>A0A834NNX7_VESGE</name>
<feature type="compositionally biased region" description="Low complexity" evidence="1">
    <location>
        <begin position="147"/>
        <end position="161"/>
    </location>
</feature>
<evidence type="ECO:0000313" key="2">
    <source>
        <dbReference type="EMBL" id="KAF7414850.1"/>
    </source>
</evidence>